<reference evidence="8 9" key="1">
    <citation type="submission" date="2019-12" db="EMBL/GenBank/DDBJ databases">
        <title>Roseobacter cerasinus sp. nov., isolated from seawater around aquaculture.</title>
        <authorList>
            <person name="Muramatsu S."/>
            <person name="Takabe Y."/>
            <person name="Mori K."/>
            <person name="Takaichi S."/>
            <person name="Hanada S."/>
        </authorList>
    </citation>
    <scope>NUCLEOTIDE SEQUENCE [LARGE SCALE GENOMIC DNA]</scope>
    <source>
        <strain evidence="8 9">AI77</strain>
    </source>
</reference>
<dbReference type="CDD" id="cd17320">
    <property type="entry name" value="MFS_MdfA_MDR_like"/>
    <property type="match status" value="1"/>
</dbReference>
<comment type="subcellular location">
    <subcellularLocation>
        <location evidence="1">Cell membrane</location>
        <topology evidence="1">Multi-pass membrane protein</topology>
    </subcellularLocation>
</comment>
<keyword evidence="3 6" id="KW-0812">Transmembrane</keyword>
<dbReference type="AlphaFoldDB" id="A0A640VPU9"/>
<dbReference type="InterPro" id="IPR036259">
    <property type="entry name" value="MFS_trans_sf"/>
</dbReference>
<organism evidence="8 9">
    <name type="scientific">Roseobacter cerasinus</name>
    <dbReference type="NCBI Taxonomy" id="2602289"/>
    <lineage>
        <taxon>Bacteria</taxon>
        <taxon>Pseudomonadati</taxon>
        <taxon>Pseudomonadota</taxon>
        <taxon>Alphaproteobacteria</taxon>
        <taxon>Rhodobacterales</taxon>
        <taxon>Roseobacteraceae</taxon>
        <taxon>Roseobacter</taxon>
    </lineage>
</organism>
<evidence type="ECO:0000256" key="1">
    <source>
        <dbReference type="ARBA" id="ARBA00004651"/>
    </source>
</evidence>
<evidence type="ECO:0000256" key="3">
    <source>
        <dbReference type="ARBA" id="ARBA00022692"/>
    </source>
</evidence>
<dbReference type="Gene3D" id="1.20.1720.10">
    <property type="entry name" value="Multidrug resistance protein D"/>
    <property type="match status" value="1"/>
</dbReference>
<protein>
    <submittedName>
        <fullName evidence="8">MFS transporter</fullName>
    </submittedName>
</protein>
<feature type="transmembrane region" description="Helical" evidence="6">
    <location>
        <begin position="361"/>
        <end position="385"/>
    </location>
</feature>
<feature type="transmembrane region" description="Helical" evidence="6">
    <location>
        <begin position="121"/>
        <end position="144"/>
    </location>
</feature>
<dbReference type="InterPro" id="IPR050189">
    <property type="entry name" value="MFS_Efflux_Transporters"/>
</dbReference>
<evidence type="ECO:0000313" key="8">
    <source>
        <dbReference type="EMBL" id="GFE50273.1"/>
    </source>
</evidence>
<dbReference type="InterPro" id="IPR011701">
    <property type="entry name" value="MFS"/>
</dbReference>
<feature type="transmembrane region" description="Helical" evidence="6">
    <location>
        <begin position="186"/>
        <end position="206"/>
    </location>
</feature>
<evidence type="ECO:0000313" key="9">
    <source>
        <dbReference type="Proteomes" id="UP000436522"/>
    </source>
</evidence>
<keyword evidence="9" id="KW-1185">Reference proteome</keyword>
<evidence type="ECO:0000256" key="6">
    <source>
        <dbReference type="SAM" id="Phobius"/>
    </source>
</evidence>
<evidence type="ECO:0000256" key="4">
    <source>
        <dbReference type="ARBA" id="ARBA00022989"/>
    </source>
</evidence>
<feature type="transmembrane region" description="Helical" evidence="6">
    <location>
        <begin position="273"/>
        <end position="294"/>
    </location>
</feature>
<evidence type="ECO:0000259" key="7">
    <source>
        <dbReference type="PROSITE" id="PS50850"/>
    </source>
</evidence>
<dbReference type="Proteomes" id="UP000436522">
    <property type="component" value="Unassembled WGS sequence"/>
</dbReference>
<evidence type="ECO:0000256" key="5">
    <source>
        <dbReference type="ARBA" id="ARBA00023136"/>
    </source>
</evidence>
<feature type="domain" description="Major facilitator superfamily (MFS) profile" evidence="7">
    <location>
        <begin position="31"/>
        <end position="414"/>
    </location>
</feature>
<keyword evidence="2" id="KW-1003">Cell membrane</keyword>
<dbReference type="InterPro" id="IPR020846">
    <property type="entry name" value="MFS_dom"/>
</dbReference>
<dbReference type="PANTHER" id="PTHR43124">
    <property type="entry name" value="PURINE EFFLUX PUMP PBUE"/>
    <property type="match status" value="1"/>
</dbReference>
<dbReference type="GO" id="GO:0022857">
    <property type="term" value="F:transmembrane transporter activity"/>
    <property type="evidence" value="ECO:0007669"/>
    <property type="project" value="InterPro"/>
</dbReference>
<proteinExistence type="predicted"/>
<dbReference type="PANTHER" id="PTHR43124:SF3">
    <property type="entry name" value="CHLORAMPHENICOL EFFLUX PUMP RV0191"/>
    <property type="match status" value="1"/>
</dbReference>
<keyword evidence="5 6" id="KW-0472">Membrane</keyword>
<keyword evidence="4 6" id="KW-1133">Transmembrane helix</keyword>
<comment type="caution">
    <text evidence="8">The sequence shown here is derived from an EMBL/GenBank/DDBJ whole genome shotgun (WGS) entry which is preliminary data.</text>
</comment>
<feature type="transmembrane region" description="Helical" evidence="6">
    <location>
        <begin position="328"/>
        <end position="349"/>
    </location>
</feature>
<feature type="transmembrane region" description="Helical" evidence="6">
    <location>
        <begin position="70"/>
        <end position="90"/>
    </location>
</feature>
<sequence length="422" mass="45305">MNAALFCTGGVLGVYLVPQPSSQPVMGRAEFIALMAMMFATIAFSIDAMLPALPDIAAELTPEEPTRAPLIMTAFVLGMGLGTFFTGPLSDTFGRRSVMISGAALYITGSAIAWASSTFEIVLAARILQGIGAAGPRIVSLAVIRDLYSGREMARIVSIVMMIFTLVPAIAPTLGYLIIAQHGWRGIFAAFILFSIISVLWLFARLPETLPCENRRPLRPRLMAAAVREMFAHPIVRLSIITQTLCMSILFTILMMVQPVYEQVYDKQDSFHWWFGGIALLSAPASLLNAMLVVRFGMRRLITIALAAQILLSGAVLLNNATLGTSPFLIFAAWQAYVFFQAGLTIGNLNAIALEPMGHIAGMAASVIGAVSTVVAAAIASPIGLLFDGTLRPLVGAIFVMALLAFIVMRHMGRVEARLPAE</sequence>
<evidence type="ECO:0000256" key="2">
    <source>
        <dbReference type="ARBA" id="ARBA00022475"/>
    </source>
</evidence>
<feature type="transmembrane region" description="Helical" evidence="6">
    <location>
        <begin position="301"/>
        <end position="322"/>
    </location>
</feature>
<gene>
    <name evidence="8" type="ORF">So717_20260</name>
</gene>
<feature type="transmembrane region" description="Helical" evidence="6">
    <location>
        <begin position="97"/>
        <end position="115"/>
    </location>
</feature>
<dbReference type="PROSITE" id="PS50850">
    <property type="entry name" value="MFS"/>
    <property type="match status" value="1"/>
</dbReference>
<feature type="transmembrane region" description="Helical" evidence="6">
    <location>
        <begin position="238"/>
        <end position="261"/>
    </location>
</feature>
<dbReference type="EMBL" id="BLIV01000003">
    <property type="protein sequence ID" value="GFE50273.1"/>
    <property type="molecule type" value="Genomic_DNA"/>
</dbReference>
<dbReference type="Pfam" id="PF07690">
    <property type="entry name" value="MFS_1"/>
    <property type="match status" value="1"/>
</dbReference>
<name>A0A640VPU9_9RHOB</name>
<dbReference type="SUPFAM" id="SSF103473">
    <property type="entry name" value="MFS general substrate transporter"/>
    <property type="match status" value="1"/>
</dbReference>
<dbReference type="GO" id="GO:0005886">
    <property type="term" value="C:plasma membrane"/>
    <property type="evidence" value="ECO:0007669"/>
    <property type="project" value="UniProtKB-SubCell"/>
</dbReference>
<accession>A0A640VPU9</accession>
<feature type="transmembrane region" description="Helical" evidence="6">
    <location>
        <begin position="31"/>
        <end position="50"/>
    </location>
</feature>
<feature type="transmembrane region" description="Helical" evidence="6">
    <location>
        <begin position="391"/>
        <end position="409"/>
    </location>
</feature>
<feature type="transmembrane region" description="Helical" evidence="6">
    <location>
        <begin position="156"/>
        <end position="180"/>
    </location>
</feature>